<feature type="binding site" evidence="12">
    <location>
        <position position="32"/>
    </location>
    <ligand>
        <name>a divalent metal cation</name>
        <dbReference type="ChEBI" id="CHEBI:60240"/>
    </ligand>
</feature>
<dbReference type="EC" id="3.1.26.4" evidence="13"/>
<dbReference type="CDD" id="cd07182">
    <property type="entry name" value="RNase_HII_bacteria_HII_like"/>
    <property type="match status" value="1"/>
</dbReference>
<keyword evidence="8 12" id="KW-0479">Metal-binding</keyword>
<comment type="function">
    <text evidence="3 13">Endonuclease that specifically degrades the RNA of RNA-DNA hybrids.</text>
</comment>
<dbReference type="EMBL" id="ACFG01000032">
    <property type="protein sequence ID" value="EEH63572.1"/>
    <property type="molecule type" value="Genomic_DNA"/>
</dbReference>
<sequence length="228" mass="24169">MAASTNNGGAVLADTEFERQLASQYGTVIGIDEVGRGALAGPVGVGACVAGLGEPPLGLTDSKALSLKQREHFVSLAQEWAYPWAVTYASNREVDELGIITALRLAGIRALENIKEAGVVADVVLLDGSHDWLTPPQDLFSFDTAPLVERFQAVGAPPVVMKVKADASCSVVAAASVMAKVARDKLMEELPDPGYGWAKNKGYGSAAHREAIRSLGVSQWHRTSWKLV</sequence>
<dbReference type="Proteomes" id="UP000010301">
    <property type="component" value="Unassembled WGS sequence"/>
</dbReference>
<comment type="caution">
    <text evidence="15">The sequence shown here is derived from an EMBL/GenBank/DDBJ whole genome shotgun (WGS) entry which is preliminary data.</text>
</comment>
<evidence type="ECO:0000256" key="6">
    <source>
        <dbReference type="ARBA" id="ARBA00022490"/>
    </source>
</evidence>
<organism evidence="15 16">
    <name type="scientific">Gleimia coleocanis DSM 15436</name>
    <dbReference type="NCBI Taxonomy" id="525245"/>
    <lineage>
        <taxon>Bacteria</taxon>
        <taxon>Bacillati</taxon>
        <taxon>Actinomycetota</taxon>
        <taxon>Actinomycetes</taxon>
        <taxon>Actinomycetales</taxon>
        <taxon>Actinomycetaceae</taxon>
        <taxon>Gleimia</taxon>
    </lineage>
</organism>
<dbReference type="PROSITE" id="PS51975">
    <property type="entry name" value="RNASE_H_2"/>
    <property type="match status" value="1"/>
</dbReference>
<evidence type="ECO:0000259" key="14">
    <source>
        <dbReference type="PROSITE" id="PS51975"/>
    </source>
</evidence>
<evidence type="ECO:0000256" key="11">
    <source>
        <dbReference type="ARBA" id="ARBA00023211"/>
    </source>
</evidence>
<dbReference type="eggNOG" id="COG0164">
    <property type="taxonomic scope" value="Bacteria"/>
</dbReference>
<comment type="catalytic activity">
    <reaction evidence="1 12 13">
        <text>Endonucleolytic cleavage to 5'-phosphomonoester.</text>
        <dbReference type="EC" id="3.1.26.4"/>
    </reaction>
</comment>
<keyword evidence="7 12" id="KW-0540">Nuclease</keyword>
<dbReference type="GO" id="GO:0006298">
    <property type="term" value="P:mismatch repair"/>
    <property type="evidence" value="ECO:0007669"/>
    <property type="project" value="TreeGrafter"/>
</dbReference>
<comment type="similarity">
    <text evidence="5 13">Belongs to the RNase HII family.</text>
</comment>
<keyword evidence="6" id="KW-0963">Cytoplasm</keyword>
<dbReference type="GO" id="GO:0003723">
    <property type="term" value="F:RNA binding"/>
    <property type="evidence" value="ECO:0007669"/>
    <property type="project" value="UniProtKB-UniRule"/>
</dbReference>
<evidence type="ECO:0000256" key="4">
    <source>
        <dbReference type="ARBA" id="ARBA00004496"/>
    </source>
</evidence>
<dbReference type="NCBIfam" id="NF000595">
    <property type="entry name" value="PRK00015.1-3"/>
    <property type="match status" value="1"/>
</dbReference>
<dbReference type="InterPro" id="IPR001352">
    <property type="entry name" value="RNase_HII/HIII"/>
</dbReference>
<evidence type="ECO:0000256" key="3">
    <source>
        <dbReference type="ARBA" id="ARBA00004065"/>
    </source>
</evidence>
<dbReference type="GO" id="GO:0005737">
    <property type="term" value="C:cytoplasm"/>
    <property type="evidence" value="ECO:0007669"/>
    <property type="project" value="UniProtKB-SubCell"/>
</dbReference>
<reference evidence="15 16" key="1">
    <citation type="submission" date="2009-01" db="EMBL/GenBank/DDBJ databases">
        <authorList>
            <person name="Qin X."/>
            <person name="Bachman B."/>
            <person name="Battles P."/>
            <person name="Bell A."/>
            <person name="Bess C."/>
            <person name="Bickham C."/>
            <person name="Chaboub L."/>
            <person name="Chen D."/>
            <person name="Coyle M."/>
            <person name="Deiros D.R."/>
            <person name="Dinh H."/>
            <person name="Forbes L."/>
            <person name="Fowler G."/>
            <person name="Francisco L."/>
            <person name="Fu Q."/>
            <person name="Gubbala S."/>
            <person name="Hale W."/>
            <person name="Han Y."/>
            <person name="Hemphill L."/>
            <person name="Highlander S.K."/>
            <person name="Hirani K."/>
            <person name="Hogues M."/>
            <person name="Jackson L."/>
            <person name="Jakkamsetti A."/>
            <person name="Javaid M."/>
            <person name="Jiang H."/>
            <person name="Korchina V."/>
            <person name="Kovar C."/>
            <person name="Lara F."/>
            <person name="Lee S."/>
            <person name="Mata R."/>
            <person name="Mathew T."/>
            <person name="Moen C."/>
            <person name="Morales K."/>
            <person name="Munidasa M."/>
            <person name="Nazareth L."/>
            <person name="Ngo R."/>
            <person name="Nguyen L."/>
            <person name="Okwuonu G."/>
            <person name="Ongeri F."/>
            <person name="Patil S."/>
            <person name="Petrosino J."/>
            <person name="Pham C."/>
            <person name="Pham P."/>
            <person name="Pu L.-L."/>
            <person name="Puazo M."/>
            <person name="Raj R."/>
            <person name="Reid J."/>
            <person name="Rouhana J."/>
            <person name="Saada N."/>
            <person name="Shang Y."/>
            <person name="Simmons D."/>
            <person name="Thornton R."/>
            <person name="Warren J."/>
            <person name="Weissenberger G."/>
            <person name="Zhang J."/>
            <person name="Zhang L."/>
            <person name="Zhou C."/>
            <person name="Zhu D."/>
            <person name="Muzny D."/>
            <person name="Worley K."/>
            <person name="Gibbs R."/>
        </authorList>
    </citation>
    <scope>NUCLEOTIDE SEQUENCE [LARGE SCALE GENOMIC DNA]</scope>
    <source>
        <strain evidence="15 16">DSM 15436</strain>
    </source>
</reference>
<dbReference type="InterPro" id="IPR024567">
    <property type="entry name" value="RNase_HII/HIII_dom"/>
</dbReference>
<feature type="binding site" evidence="12">
    <location>
        <position position="127"/>
    </location>
    <ligand>
        <name>a divalent metal cation</name>
        <dbReference type="ChEBI" id="CHEBI:60240"/>
    </ligand>
</feature>
<dbReference type="GO" id="GO:0004523">
    <property type="term" value="F:RNA-DNA hybrid ribonuclease activity"/>
    <property type="evidence" value="ECO:0007669"/>
    <property type="project" value="UniProtKB-UniRule"/>
</dbReference>
<evidence type="ECO:0000256" key="13">
    <source>
        <dbReference type="RuleBase" id="RU003515"/>
    </source>
</evidence>
<proteinExistence type="inferred from homology"/>
<evidence type="ECO:0000256" key="9">
    <source>
        <dbReference type="ARBA" id="ARBA00022759"/>
    </source>
</evidence>
<evidence type="ECO:0000313" key="16">
    <source>
        <dbReference type="Proteomes" id="UP000010301"/>
    </source>
</evidence>
<dbReference type="InterPro" id="IPR012337">
    <property type="entry name" value="RNaseH-like_sf"/>
</dbReference>
<dbReference type="InterPro" id="IPR022898">
    <property type="entry name" value="RNase_HII"/>
</dbReference>
<keyword evidence="11" id="KW-0464">Manganese</keyword>
<dbReference type="PANTHER" id="PTHR10954">
    <property type="entry name" value="RIBONUCLEASE H2 SUBUNIT A"/>
    <property type="match status" value="1"/>
</dbReference>
<name>C0W183_9ACTO</name>
<keyword evidence="10 12" id="KW-0378">Hydrolase</keyword>
<evidence type="ECO:0000313" key="15">
    <source>
        <dbReference type="EMBL" id="EEH63572.1"/>
    </source>
</evidence>
<evidence type="ECO:0000256" key="1">
    <source>
        <dbReference type="ARBA" id="ARBA00000077"/>
    </source>
</evidence>
<protein>
    <recommendedName>
        <fullName evidence="13">Ribonuclease</fullName>
        <ecNumber evidence="13">3.1.26.4</ecNumber>
    </recommendedName>
</protein>
<dbReference type="HOGENOM" id="CLU_036532_3_0_11"/>
<evidence type="ECO:0000256" key="10">
    <source>
        <dbReference type="ARBA" id="ARBA00022801"/>
    </source>
</evidence>
<dbReference type="AlphaFoldDB" id="C0W183"/>
<accession>C0W183</accession>
<dbReference type="GO" id="GO:0046872">
    <property type="term" value="F:metal ion binding"/>
    <property type="evidence" value="ECO:0007669"/>
    <property type="project" value="UniProtKB-KW"/>
</dbReference>
<keyword evidence="9 12" id="KW-0255">Endonuclease</keyword>
<evidence type="ECO:0000256" key="7">
    <source>
        <dbReference type="ARBA" id="ARBA00022722"/>
    </source>
</evidence>
<dbReference type="Gene3D" id="3.30.420.10">
    <property type="entry name" value="Ribonuclease H-like superfamily/Ribonuclease H"/>
    <property type="match status" value="1"/>
</dbReference>
<dbReference type="InterPro" id="IPR036397">
    <property type="entry name" value="RNaseH_sf"/>
</dbReference>
<feature type="binding site" evidence="12">
    <location>
        <position position="33"/>
    </location>
    <ligand>
        <name>a divalent metal cation</name>
        <dbReference type="ChEBI" id="CHEBI:60240"/>
    </ligand>
</feature>
<evidence type="ECO:0000256" key="12">
    <source>
        <dbReference type="PROSITE-ProRule" id="PRU01319"/>
    </source>
</evidence>
<comment type="cofactor">
    <cofactor evidence="2">
        <name>Mg(2+)</name>
        <dbReference type="ChEBI" id="CHEBI:18420"/>
    </cofactor>
</comment>
<dbReference type="Pfam" id="PF01351">
    <property type="entry name" value="RNase_HII"/>
    <property type="match status" value="1"/>
</dbReference>
<feature type="domain" description="RNase H type-2" evidence="14">
    <location>
        <begin position="26"/>
        <end position="228"/>
    </location>
</feature>
<gene>
    <name evidence="15" type="primary">rnhB</name>
    <name evidence="15" type="ORF">HMPREF0044_1173</name>
</gene>
<evidence type="ECO:0000256" key="2">
    <source>
        <dbReference type="ARBA" id="ARBA00001946"/>
    </source>
</evidence>
<dbReference type="SUPFAM" id="SSF53098">
    <property type="entry name" value="Ribonuclease H-like"/>
    <property type="match status" value="1"/>
</dbReference>
<keyword evidence="16" id="KW-1185">Reference proteome</keyword>
<comment type="cofactor">
    <cofactor evidence="12">
        <name>Mn(2+)</name>
        <dbReference type="ChEBI" id="CHEBI:29035"/>
    </cofactor>
    <cofactor evidence="12">
        <name>Mg(2+)</name>
        <dbReference type="ChEBI" id="CHEBI:18420"/>
    </cofactor>
    <text evidence="12">Manganese or magnesium. Binds 1 divalent metal ion per monomer in the absence of substrate. May bind a second metal ion after substrate binding.</text>
</comment>
<dbReference type="PANTHER" id="PTHR10954:SF18">
    <property type="entry name" value="RIBONUCLEASE HII"/>
    <property type="match status" value="1"/>
</dbReference>
<dbReference type="GO" id="GO:0043137">
    <property type="term" value="P:DNA replication, removal of RNA primer"/>
    <property type="evidence" value="ECO:0007669"/>
    <property type="project" value="TreeGrafter"/>
</dbReference>
<evidence type="ECO:0000256" key="8">
    <source>
        <dbReference type="ARBA" id="ARBA00022723"/>
    </source>
</evidence>
<evidence type="ECO:0000256" key="5">
    <source>
        <dbReference type="ARBA" id="ARBA00007383"/>
    </source>
</evidence>
<comment type="subcellular location">
    <subcellularLocation>
        <location evidence="4">Cytoplasm</location>
    </subcellularLocation>
</comment>
<dbReference type="STRING" id="525245.HMPREF0044_1173"/>
<dbReference type="GO" id="GO:0032299">
    <property type="term" value="C:ribonuclease H2 complex"/>
    <property type="evidence" value="ECO:0007669"/>
    <property type="project" value="TreeGrafter"/>
</dbReference>